<evidence type="ECO:0000256" key="7">
    <source>
        <dbReference type="ARBA" id="ARBA00023098"/>
    </source>
</evidence>
<dbReference type="InterPro" id="IPR036938">
    <property type="entry name" value="PAP2/HPO_sf"/>
</dbReference>
<feature type="transmembrane region" description="Helical" evidence="10">
    <location>
        <begin position="71"/>
        <end position="92"/>
    </location>
</feature>
<evidence type="ECO:0000256" key="4">
    <source>
        <dbReference type="ARBA" id="ARBA00022692"/>
    </source>
</evidence>
<keyword evidence="3" id="KW-0808">Transferase</keyword>
<evidence type="ECO:0000256" key="2">
    <source>
        <dbReference type="ARBA" id="ARBA00005441"/>
    </source>
</evidence>
<evidence type="ECO:0000256" key="10">
    <source>
        <dbReference type="SAM" id="Phobius"/>
    </source>
</evidence>
<dbReference type="GO" id="GO:0005789">
    <property type="term" value="C:endoplasmic reticulum membrane"/>
    <property type="evidence" value="ECO:0007669"/>
    <property type="project" value="TreeGrafter"/>
</dbReference>
<feature type="compositionally biased region" description="Basic and acidic residues" evidence="9">
    <location>
        <begin position="9"/>
        <end position="19"/>
    </location>
</feature>
<feature type="region of interest" description="Disordered" evidence="9">
    <location>
        <begin position="1"/>
        <end position="22"/>
    </location>
</feature>
<feature type="transmembrane region" description="Helical" evidence="10">
    <location>
        <begin position="261"/>
        <end position="279"/>
    </location>
</feature>
<name>A0AAW2YKR2_9EUKA</name>
<evidence type="ECO:0000313" key="13">
    <source>
        <dbReference type="Proteomes" id="UP001431209"/>
    </source>
</evidence>
<keyword evidence="6 10" id="KW-1133">Transmembrane helix</keyword>
<evidence type="ECO:0000256" key="8">
    <source>
        <dbReference type="ARBA" id="ARBA00023136"/>
    </source>
</evidence>
<dbReference type="Proteomes" id="UP001431209">
    <property type="component" value="Unassembled WGS sequence"/>
</dbReference>
<evidence type="ECO:0000259" key="11">
    <source>
        <dbReference type="Pfam" id="PF14360"/>
    </source>
</evidence>
<evidence type="ECO:0000256" key="6">
    <source>
        <dbReference type="ARBA" id="ARBA00022989"/>
    </source>
</evidence>
<comment type="subcellular location">
    <subcellularLocation>
        <location evidence="1">Membrane</location>
        <topology evidence="1">Multi-pass membrane protein</topology>
    </subcellularLocation>
</comment>
<keyword evidence="13" id="KW-1185">Reference proteome</keyword>
<feature type="transmembrane region" description="Helical" evidence="10">
    <location>
        <begin position="155"/>
        <end position="175"/>
    </location>
</feature>
<dbReference type="GO" id="GO:0046513">
    <property type="term" value="P:ceramide biosynthetic process"/>
    <property type="evidence" value="ECO:0007669"/>
    <property type="project" value="TreeGrafter"/>
</dbReference>
<dbReference type="GO" id="GO:0033188">
    <property type="term" value="F:sphingomyelin synthase activity"/>
    <property type="evidence" value="ECO:0007669"/>
    <property type="project" value="TreeGrafter"/>
</dbReference>
<feature type="transmembrane region" description="Helical" evidence="10">
    <location>
        <begin position="112"/>
        <end position="135"/>
    </location>
</feature>
<sequence length="456" mass="52654">MNTAVTSLEEIRGPPDEAPHSPIIQTQSMKSDITVSEIIGLKEPSAQQSQHIVQKLKDHFYFPIYRKGMPVVFACVFVFSCVYWNSLVQLYIQNLVIQKGMENSAPLFDMGFQLLPYIPLPLLADYYTTIIICAVMLKSFIVKKLTGTLHIYRRLMIILGLCFLLRSISICITLLPNPWVQCKPQITGNYFLGALLIMTGTARTCSDCFFSGHSVMIVLSALVWYTYTDTKFLLLRLLFIPMGTFGALSIVVTHFHYSIDVMYGCLIAIVIWTLYHYVVNMIESWLMDRLYRSYLLYRHSPTSVHKEVSNWELASEFLNYEQEERHVLVYSKKPTSQDENKDHVVIVIQNNDAEEQRNQEFEKSILELSLSRGSLSGELLAKKMIQFKNKIEARGAKRAYYHRLKLFLATAMLMFFVWFESWEDYLEMDFDKAQTSQTTNIDTSPVSVKTEEIVIN</sequence>
<comment type="similarity">
    <text evidence="2">Belongs to the sphingomyelin synthase family.</text>
</comment>
<dbReference type="EMBL" id="JAOPGA020000251">
    <property type="protein sequence ID" value="KAL0477830.1"/>
    <property type="molecule type" value="Genomic_DNA"/>
</dbReference>
<dbReference type="GO" id="GO:0000139">
    <property type="term" value="C:Golgi membrane"/>
    <property type="evidence" value="ECO:0007669"/>
    <property type="project" value="TreeGrafter"/>
</dbReference>
<dbReference type="PANTHER" id="PTHR21290:SF25">
    <property type="entry name" value="SPHINGOMYELIN SYNTHASE-RELATED PROTEIN 1"/>
    <property type="match status" value="1"/>
</dbReference>
<dbReference type="AlphaFoldDB" id="A0AAW2YKR2"/>
<keyword evidence="7" id="KW-0443">Lipid metabolism</keyword>
<dbReference type="GO" id="GO:0047493">
    <property type="term" value="F:ceramide cholinephosphotransferase activity"/>
    <property type="evidence" value="ECO:0007669"/>
    <property type="project" value="TreeGrafter"/>
</dbReference>
<organism evidence="12 13">
    <name type="scientific">Acrasis kona</name>
    <dbReference type="NCBI Taxonomy" id="1008807"/>
    <lineage>
        <taxon>Eukaryota</taxon>
        <taxon>Discoba</taxon>
        <taxon>Heterolobosea</taxon>
        <taxon>Tetramitia</taxon>
        <taxon>Eutetramitia</taxon>
        <taxon>Acrasidae</taxon>
        <taxon>Acrasis</taxon>
    </lineage>
</organism>
<keyword evidence="8 10" id="KW-0472">Membrane</keyword>
<feature type="transmembrane region" description="Helical" evidence="10">
    <location>
        <begin position="400"/>
        <end position="419"/>
    </location>
</feature>
<dbReference type="InterPro" id="IPR025749">
    <property type="entry name" value="Sphingomyelin_synth-like_dom"/>
</dbReference>
<evidence type="ECO:0000256" key="3">
    <source>
        <dbReference type="ARBA" id="ARBA00022679"/>
    </source>
</evidence>
<evidence type="ECO:0000256" key="1">
    <source>
        <dbReference type="ARBA" id="ARBA00004141"/>
    </source>
</evidence>
<evidence type="ECO:0000256" key="9">
    <source>
        <dbReference type="SAM" id="MobiDB-lite"/>
    </source>
</evidence>
<feature type="domain" description="Sphingomyelin synthase-like" evidence="11">
    <location>
        <begin position="204"/>
        <end position="277"/>
    </location>
</feature>
<dbReference type="SUPFAM" id="SSF48317">
    <property type="entry name" value="Acid phosphatase/Vanadium-dependent haloperoxidase"/>
    <property type="match status" value="1"/>
</dbReference>
<feature type="transmembrane region" description="Helical" evidence="10">
    <location>
        <begin position="209"/>
        <end position="227"/>
    </location>
</feature>
<gene>
    <name evidence="12" type="ORF">AKO1_005281</name>
</gene>
<dbReference type="GO" id="GO:0005886">
    <property type="term" value="C:plasma membrane"/>
    <property type="evidence" value="ECO:0007669"/>
    <property type="project" value="TreeGrafter"/>
</dbReference>
<dbReference type="Pfam" id="PF14360">
    <property type="entry name" value="PAP2_C"/>
    <property type="match status" value="1"/>
</dbReference>
<feature type="transmembrane region" description="Helical" evidence="10">
    <location>
        <begin position="234"/>
        <end position="255"/>
    </location>
</feature>
<reference evidence="12 13" key="1">
    <citation type="submission" date="2024-03" db="EMBL/GenBank/DDBJ databases">
        <title>The Acrasis kona genome and developmental transcriptomes reveal deep origins of eukaryotic multicellular pathways.</title>
        <authorList>
            <person name="Sheikh S."/>
            <person name="Fu C.-J."/>
            <person name="Brown M.W."/>
            <person name="Baldauf S.L."/>
        </authorList>
    </citation>
    <scope>NUCLEOTIDE SEQUENCE [LARGE SCALE GENOMIC DNA]</scope>
    <source>
        <strain evidence="12 13">ATCC MYA-3509</strain>
    </source>
</reference>
<comment type="caution">
    <text evidence="12">The sequence shown here is derived from an EMBL/GenBank/DDBJ whole genome shotgun (WGS) entry which is preliminary data.</text>
</comment>
<dbReference type="CDD" id="cd01610">
    <property type="entry name" value="PAP2_like"/>
    <property type="match status" value="1"/>
</dbReference>
<proteinExistence type="inferred from homology"/>
<dbReference type="PANTHER" id="PTHR21290">
    <property type="entry name" value="SPHINGOMYELIN SYNTHETASE"/>
    <property type="match status" value="1"/>
</dbReference>
<evidence type="ECO:0000313" key="12">
    <source>
        <dbReference type="EMBL" id="KAL0477830.1"/>
    </source>
</evidence>
<evidence type="ECO:0000256" key="5">
    <source>
        <dbReference type="ARBA" id="ARBA00022919"/>
    </source>
</evidence>
<accession>A0AAW2YKR2</accession>
<dbReference type="InterPro" id="IPR045221">
    <property type="entry name" value="Sphingomyelin_synth-like"/>
</dbReference>
<protein>
    <submittedName>
        <fullName evidence="12">Sphingomyelin synthase-related protein</fullName>
    </submittedName>
</protein>
<keyword evidence="4 10" id="KW-0812">Transmembrane</keyword>
<dbReference type="Gene3D" id="1.20.144.10">
    <property type="entry name" value="Phosphatidic acid phosphatase type 2/haloperoxidase"/>
    <property type="match status" value="1"/>
</dbReference>
<keyword evidence="5" id="KW-0746">Sphingolipid metabolism</keyword>